<gene>
    <name evidence="2" type="ORF">R9Z33_20670</name>
</gene>
<dbReference type="PROSITE" id="PS51257">
    <property type="entry name" value="PROKAR_LIPOPROTEIN"/>
    <property type="match status" value="1"/>
</dbReference>
<name>A0ABZ0PFW7_9PROT</name>
<keyword evidence="3" id="KW-1185">Reference proteome</keyword>
<proteinExistence type="predicted"/>
<dbReference type="EMBL" id="CP137852">
    <property type="protein sequence ID" value="WPB84497.1"/>
    <property type="molecule type" value="Genomic_DNA"/>
</dbReference>
<evidence type="ECO:0000313" key="3">
    <source>
        <dbReference type="Proteomes" id="UP001305521"/>
    </source>
</evidence>
<protein>
    <recommendedName>
        <fullName evidence="4">Secreted protein</fullName>
    </recommendedName>
</protein>
<organism evidence="2 3">
    <name type="scientific">Sediminicoccus rosea</name>
    <dbReference type="NCBI Taxonomy" id="1225128"/>
    <lineage>
        <taxon>Bacteria</taxon>
        <taxon>Pseudomonadati</taxon>
        <taxon>Pseudomonadota</taxon>
        <taxon>Alphaproteobacteria</taxon>
        <taxon>Acetobacterales</taxon>
        <taxon>Roseomonadaceae</taxon>
        <taxon>Sediminicoccus</taxon>
    </lineage>
</organism>
<sequence>MRQALLLLPLLAAACAGGDAANPAATLGCSGEVRLRNIGPMAVEQAYFSASGPANWGPDLLTPTDIPAGGDRTVMATPGRNAVRIVFANGRAAEMAGVDVCTTPTLSISPTELIASR</sequence>
<dbReference type="Proteomes" id="UP001305521">
    <property type="component" value="Chromosome"/>
</dbReference>
<keyword evidence="1" id="KW-0732">Signal</keyword>
<accession>A0ABZ0PFW7</accession>
<evidence type="ECO:0000256" key="1">
    <source>
        <dbReference type="SAM" id="SignalP"/>
    </source>
</evidence>
<dbReference type="RefSeq" id="WP_318648459.1">
    <property type="nucleotide sequence ID" value="NZ_CP137852.1"/>
</dbReference>
<evidence type="ECO:0000313" key="2">
    <source>
        <dbReference type="EMBL" id="WPB84497.1"/>
    </source>
</evidence>
<reference evidence="2 3" key="1">
    <citation type="submission" date="2023-11" db="EMBL/GenBank/DDBJ databases">
        <title>Arctic aerobic anoxygenic photoheterotroph Sediminicoccus rosea KRV36 adapts its photosynthesis to long days of polar summer.</title>
        <authorList>
            <person name="Tomasch J."/>
            <person name="Kopejtka K."/>
            <person name="Bily T."/>
            <person name="Gardiner A.T."/>
            <person name="Gardian Z."/>
            <person name="Shivaramu S."/>
            <person name="Koblizek M."/>
            <person name="Engelhardt F."/>
            <person name="Kaftan D."/>
        </authorList>
    </citation>
    <scope>NUCLEOTIDE SEQUENCE [LARGE SCALE GENOMIC DNA]</scope>
    <source>
        <strain evidence="2 3">R-30</strain>
    </source>
</reference>
<feature type="signal peptide" evidence="1">
    <location>
        <begin position="1"/>
        <end position="20"/>
    </location>
</feature>
<evidence type="ECO:0008006" key="4">
    <source>
        <dbReference type="Google" id="ProtNLM"/>
    </source>
</evidence>
<feature type="chain" id="PRO_5045898738" description="Secreted protein" evidence="1">
    <location>
        <begin position="21"/>
        <end position="117"/>
    </location>
</feature>